<proteinExistence type="predicted"/>
<feature type="chain" id="PRO_5014545810" evidence="1">
    <location>
        <begin position="22"/>
        <end position="305"/>
    </location>
</feature>
<evidence type="ECO:0000313" key="3">
    <source>
        <dbReference type="RefSeq" id="XP_013394509.1"/>
    </source>
</evidence>
<dbReference type="RefSeq" id="XP_013394511.1">
    <property type="nucleotide sequence ID" value="XM_013539057.2"/>
</dbReference>
<evidence type="ECO:0000313" key="4">
    <source>
        <dbReference type="RefSeq" id="XP_013394511.1"/>
    </source>
</evidence>
<gene>
    <name evidence="3 4" type="primary">LOC106161974</name>
</gene>
<accession>A0A1S3IAS5</accession>
<name>A0A1S3IAS5_LINAN</name>
<evidence type="ECO:0000256" key="1">
    <source>
        <dbReference type="SAM" id="SignalP"/>
    </source>
</evidence>
<dbReference type="GeneID" id="106161974"/>
<sequence>MKTFNSSLLLLLSAAILPVLSFSHFPTRRLPAQVQKELPERHLVSVAQAQRGRECFNYTGCSGSGGENALNANYPLPCYDYVLTIVFDGMFGWLYDKDSFAKHQRQAGRGEAQAIAKGRETAEWIKTTYGIDFTYLPDEAFLESTPGNFATIYDDNGGKVIFFNYLLNPSGRYRLISGSKGNEASFFNSFVSNGGWGIKVEADFTTRDGTHLAAGAQISKGDYVIGICSKDTIFGSDYSERKPLSIEYVCTSFVPPTSTVIIDCTVEHHVMGSGTARGALFPTPGTPGKYDGRNVLAFPGTQAFP</sequence>
<dbReference type="RefSeq" id="XP_013394509.1">
    <property type="nucleotide sequence ID" value="XM_013539055.1"/>
</dbReference>
<feature type="signal peptide" evidence="1">
    <location>
        <begin position="1"/>
        <end position="21"/>
    </location>
</feature>
<protein>
    <submittedName>
        <fullName evidence="3 4">Uncharacterized protein LOC106161974</fullName>
    </submittedName>
</protein>
<organism evidence="2 3">
    <name type="scientific">Lingula anatina</name>
    <name type="common">Brachiopod</name>
    <name type="synonym">Lingula unguis</name>
    <dbReference type="NCBI Taxonomy" id="7574"/>
    <lineage>
        <taxon>Eukaryota</taxon>
        <taxon>Metazoa</taxon>
        <taxon>Spiralia</taxon>
        <taxon>Lophotrochozoa</taxon>
        <taxon>Brachiopoda</taxon>
        <taxon>Linguliformea</taxon>
        <taxon>Lingulata</taxon>
        <taxon>Lingulida</taxon>
        <taxon>Linguloidea</taxon>
        <taxon>Lingulidae</taxon>
        <taxon>Lingula</taxon>
    </lineage>
</organism>
<dbReference type="AlphaFoldDB" id="A0A1S3IAS5"/>
<dbReference type="Proteomes" id="UP000085678">
    <property type="component" value="Unplaced"/>
</dbReference>
<keyword evidence="2" id="KW-1185">Reference proteome</keyword>
<reference evidence="3 4" key="1">
    <citation type="submission" date="2025-04" db="UniProtKB">
        <authorList>
            <consortium name="RefSeq"/>
        </authorList>
    </citation>
    <scope>IDENTIFICATION</scope>
    <source>
        <tissue evidence="3 4">Gonads</tissue>
    </source>
</reference>
<evidence type="ECO:0000313" key="2">
    <source>
        <dbReference type="Proteomes" id="UP000085678"/>
    </source>
</evidence>
<dbReference type="KEGG" id="lak:106161974"/>
<keyword evidence="1" id="KW-0732">Signal</keyword>